<gene>
    <name evidence="1" type="ORF">GAB14E_1484</name>
</gene>
<protein>
    <submittedName>
        <fullName evidence="1">Uncharacterized protein</fullName>
    </submittedName>
</protein>
<dbReference type="Proteomes" id="UP000029868">
    <property type="component" value="Unassembled WGS sequence"/>
</dbReference>
<dbReference type="RefSeq" id="WP_033080776.1">
    <property type="nucleotide sequence ID" value="NZ_JQEC01000004.1"/>
</dbReference>
<sequence>MLIIKGTAELMRDKQEFTKGTRHEFNMFSREMPFEQQLTQIEEYLVTRGWDNIEVLNNGVVNNIKEITHKVLQQAFQKAEKEGFAVTVNNQPLA</sequence>
<dbReference type="PATRIC" id="fig|28229.3.peg.646"/>
<evidence type="ECO:0000313" key="1">
    <source>
        <dbReference type="EMBL" id="KGJ97016.1"/>
    </source>
</evidence>
<reference evidence="1 2" key="1">
    <citation type="submission" date="2014-08" db="EMBL/GenBank/DDBJ databases">
        <title>Genomic and Phenotypic Diversity of Colwellia psychrerythraea strains from Disparate Marine Basins.</title>
        <authorList>
            <person name="Techtmann S.M."/>
            <person name="Stelling S.C."/>
            <person name="Utturkar S.M."/>
            <person name="Alshibli N."/>
            <person name="Harris A."/>
            <person name="Brown S.D."/>
            <person name="Hazen T.C."/>
        </authorList>
    </citation>
    <scope>NUCLEOTIDE SEQUENCE [LARGE SCALE GENOMIC DNA]</scope>
    <source>
        <strain evidence="1 2">GAB14E</strain>
    </source>
</reference>
<comment type="caution">
    <text evidence="1">The sequence shown here is derived from an EMBL/GenBank/DDBJ whole genome shotgun (WGS) entry which is preliminary data.</text>
</comment>
<dbReference type="EMBL" id="JQEC01000004">
    <property type="protein sequence ID" value="KGJ97016.1"/>
    <property type="molecule type" value="Genomic_DNA"/>
</dbReference>
<evidence type="ECO:0000313" key="2">
    <source>
        <dbReference type="Proteomes" id="UP000029868"/>
    </source>
</evidence>
<dbReference type="OrthoDB" id="6227764at2"/>
<organism evidence="1 2">
    <name type="scientific">Colwellia psychrerythraea</name>
    <name type="common">Vibrio psychroerythus</name>
    <dbReference type="NCBI Taxonomy" id="28229"/>
    <lineage>
        <taxon>Bacteria</taxon>
        <taxon>Pseudomonadati</taxon>
        <taxon>Pseudomonadota</taxon>
        <taxon>Gammaproteobacteria</taxon>
        <taxon>Alteromonadales</taxon>
        <taxon>Colwelliaceae</taxon>
        <taxon>Colwellia</taxon>
    </lineage>
</organism>
<dbReference type="AlphaFoldDB" id="A0A099L2D1"/>
<proteinExistence type="predicted"/>
<name>A0A099L2D1_COLPS</name>
<accession>A0A099L2D1</accession>